<name>A0A197JWM3_9FUNG</name>
<dbReference type="Proteomes" id="UP000078512">
    <property type="component" value="Unassembled WGS sequence"/>
</dbReference>
<dbReference type="Pfam" id="PF08238">
    <property type="entry name" value="Sel1"/>
    <property type="match status" value="1"/>
</dbReference>
<keyword evidence="2" id="KW-1185">Reference proteome</keyword>
<dbReference type="EMBL" id="KV442046">
    <property type="protein sequence ID" value="OAQ28684.1"/>
    <property type="molecule type" value="Genomic_DNA"/>
</dbReference>
<evidence type="ECO:0008006" key="3">
    <source>
        <dbReference type="Google" id="ProtNLM"/>
    </source>
</evidence>
<evidence type="ECO:0000313" key="1">
    <source>
        <dbReference type="EMBL" id="OAQ28684.1"/>
    </source>
</evidence>
<dbReference type="PANTHER" id="PTHR45011">
    <property type="entry name" value="DAP3-BINDING CELL DEATH ENHANCER 1"/>
    <property type="match status" value="1"/>
</dbReference>
<evidence type="ECO:0000313" key="2">
    <source>
        <dbReference type="Proteomes" id="UP000078512"/>
    </source>
</evidence>
<dbReference type="SUPFAM" id="SSF81901">
    <property type="entry name" value="HCP-like"/>
    <property type="match status" value="1"/>
</dbReference>
<reference evidence="1 2" key="1">
    <citation type="submission" date="2016-05" db="EMBL/GenBank/DDBJ databases">
        <title>Genome sequencing reveals origins of a unique bacterial endosymbiosis in the earliest lineages of terrestrial Fungi.</title>
        <authorList>
            <consortium name="DOE Joint Genome Institute"/>
            <person name="Uehling J."/>
            <person name="Gryganskyi A."/>
            <person name="Hameed K."/>
            <person name="Tschaplinski T."/>
            <person name="Misztal P."/>
            <person name="Wu S."/>
            <person name="Desiro A."/>
            <person name="Vande Pol N."/>
            <person name="Du Z.-Y."/>
            <person name="Zienkiewicz A."/>
            <person name="Zienkiewicz K."/>
            <person name="Morin E."/>
            <person name="Tisserant E."/>
            <person name="Splivallo R."/>
            <person name="Hainaut M."/>
            <person name="Henrissat B."/>
            <person name="Ohm R."/>
            <person name="Kuo A."/>
            <person name="Yan J."/>
            <person name="Lipzen A."/>
            <person name="Nolan M."/>
            <person name="Labutti K."/>
            <person name="Barry K."/>
            <person name="Goldstein A."/>
            <person name="Labbe J."/>
            <person name="Schadt C."/>
            <person name="Tuskan G."/>
            <person name="Grigoriev I."/>
            <person name="Martin F."/>
            <person name="Vilgalys R."/>
            <person name="Bonito G."/>
        </authorList>
    </citation>
    <scope>NUCLEOTIDE SEQUENCE [LARGE SCALE GENOMIC DNA]</scope>
    <source>
        <strain evidence="1 2">AG-77</strain>
    </source>
</reference>
<dbReference type="InterPro" id="IPR011990">
    <property type="entry name" value="TPR-like_helical_dom_sf"/>
</dbReference>
<dbReference type="OrthoDB" id="2384430at2759"/>
<dbReference type="PANTHER" id="PTHR45011:SF1">
    <property type="entry name" value="DAP3-BINDING CELL DEATH ENHANCER 1"/>
    <property type="match status" value="1"/>
</dbReference>
<protein>
    <recommendedName>
        <fullName evidence="3">HCP-like protein</fullName>
    </recommendedName>
</protein>
<sequence>MVCFLEAAAAGDAQAQYNVGFMYNYGEGVPRSFKVALQWYEKAAAQGDGLAGYKVNKLRRDGFV</sequence>
<dbReference type="InterPro" id="IPR052748">
    <property type="entry name" value="ISR_Activator"/>
</dbReference>
<accession>A0A197JWM3</accession>
<dbReference type="STRING" id="1314771.A0A197JWM3"/>
<organism evidence="1 2">
    <name type="scientific">Linnemannia elongata AG-77</name>
    <dbReference type="NCBI Taxonomy" id="1314771"/>
    <lineage>
        <taxon>Eukaryota</taxon>
        <taxon>Fungi</taxon>
        <taxon>Fungi incertae sedis</taxon>
        <taxon>Mucoromycota</taxon>
        <taxon>Mortierellomycotina</taxon>
        <taxon>Mortierellomycetes</taxon>
        <taxon>Mortierellales</taxon>
        <taxon>Mortierellaceae</taxon>
        <taxon>Linnemannia</taxon>
    </lineage>
</organism>
<dbReference type="Gene3D" id="1.25.40.10">
    <property type="entry name" value="Tetratricopeptide repeat domain"/>
    <property type="match status" value="1"/>
</dbReference>
<dbReference type="AlphaFoldDB" id="A0A197JWM3"/>
<dbReference type="InterPro" id="IPR006597">
    <property type="entry name" value="Sel1-like"/>
</dbReference>
<proteinExistence type="predicted"/>
<gene>
    <name evidence="1" type="ORF">K457DRAFT_138446</name>
</gene>
<dbReference type="SMART" id="SM00671">
    <property type="entry name" value="SEL1"/>
    <property type="match status" value="1"/>
</dbReference>